<dbReference type="GO" id="GO:0005666">
    <property type="term" value="C:RNA polymerase III complex"/>
    <property type="evidence" value="ECO:0007669"/>
    <property type="project" value="TreeGrafter"/>
</dbReference>
<dbReference type="PIRSF" id="PIRSF000747">
    <property type="entry name" value="RPB5"/>
    <property type="match status" value="1"/>
</dbReference>
<reference evidence="3" key="1">
    <citation type="journal article" date="2020" name="Nature">
        <title>Giant virus diversity and host interactions through global metagenomics.</title>
        <authorList>
            <person name="Schulz F."/>
            <person name="Roux S."/>
            <person name="Paez-Espino D."/>
            <person name="Jungbluth S."/>
            <person name="Walsh D.A."/>
            <person name="Denef V.J."/>
            <person name="McMahon K.D."/>
            <person name="Konstantinidis K.T."/>
            <person name="Eloe-Fadrosh E.A."/>
            <person name="Kyrpides N.C."/>
            <person name="Woyke T."/>
        </authorList>
    </citation>
    <scope>NUCLEOTIDE SEQUENCE</scope>
    <source>
        <strain evidence="3">GVMAG-M-3300021425-30</strain>
    </source>
</reference>
<dbReference type="AlphaFoldDB" id="A0A6C0CR52"/>
<dbReference type="GO" id="GO:0006362">
    <property type="term" value="P:transcription elongation by RNA polymerase I"/>
    <property type="evidence" value="ECO:0007669"/>
    <property type="project" value="TreeGrafter"/>
</dbReference>
<dbReference type="InterPro" id="IPR035913">
    <property type="entry name" value="RPB5-like_sf"/>
</dbReference>
<dbReference type="InterPro" id="IPR014381">
    <property type="entry name" value="Arch_Rpo5/euc_Rpb5"/>
</dbReference>
<dbReference type="GO" id="GO:0005665">
    <property type="term" value="C:RNA polymerase II, core complex"/>
    <property type="evidence" value="ECO:0007669"/>
    <property type="project" value="TreeGrafter"/>
</dbReference>
<dbReference type="GO" id="GO:0006366">
    <property type="term" value="P:transcription by RNA polymerase II"/>
    <property type="evidence" value="ECO:0007669"/>
    <property type="project" value="TreeGrafter"/>
</dbReference>
<dbReference type="PANTHER" id="PTHR10535">
    <property type="entry name" value="DNA-DIRECTED RNA POLYMERASES I, II, AND III SUBUNIT RPABC1"/>
    <property type="match status" value="1"/>
</dbReference>
<name>A0A6C0CR52_9ZZZZ</name>
<evidence type="ECO:0000313" key="3">
    <source>
        <dbReference type="EMBL" id="QHT06340.1"/>
    </source>
</evidence>
<protein>
    <recommendedName>
        <fullName evidence="2">RNA polymerase subunit H/Rpb5 C-terminal domain-containing protein</fullName>
    </recommendedName>
</protein>
<keyword evidence="1" id="KW-0804">Transcription</keyword>
<dbReference type="SUPFAM" id="SSF55287">
    <property type="entry name" value="RPB5-like RNA polymerase subunit"/>
    <property type="match status" value="1"/>
</dbReference>
<dbReference type="GO" id="GO:0003677">
    <property type="term" value="F:DNA binding"/>
    <property type="evidence" value="ECO:0007669"/>
    <property type="project" value="InterPro"/>
</dbReference>
<proteinExistence type="predicted"/>
<dbReference type="Pfam" id="PF01191">
    <property type="entry name" value="RNA_pol_Rpb5_C"/>
    <property type="match status" value="1"/>
</dbReference>
<accession>A0A6C0CR52</accession>
<dbReference type="EMBL" id="MN739467">
    <property type="protein sequence ID" value="QHT06340.1"/>
    <property type="molecule type" value="Genomic_DNA"/>
</dbReference>
<organism evidence="3">
    <name type="scientific">viral metagenome</name>
    <dbReference type="NCBI Taxonomy" id="1070528"/>
    <lineage>
        <taxon>unclassified sequences</taxon>
        <taxon>metagenomes</taxon>
        <taxon>organismal metagenomes</taxon>
    </lineage>
</organism>
<dbReference type="GO" id="GO:0003899">
    <property type="term" value="F:DNA-directed RNA polymerase activity"/>
    <property type="evidence" value="ECO:0007669"/>
    <property type="project" value="InterPro"/>
</dbReference>
<dbReference type="GO" id="GO:0042797">
    <property type="term" value="P:tRNA transcription by RNA polymerase III"/>
    <property type="evidence" value="ECO:0007669"/>
    <property type="project" value="TreeGrafter"/>
</dbReference>
<dbReference type="GO" id="GO:0005736">
    <property type="term" value="C:RNA polymerase I complex"/>
    <property type="evidence" value="ECO:0007669"/>
    <property type="project" value="TreeGrafter"/>
</dbReference>
<dbReference type="InterPro" id="IPR000783">
    <property type="entry name" value="RNA_pol_subH/Rpb5_C"/>
</dbReference>
<dbReference type="PANTHER" id="PTHR10535:SF0">
    <property type="entry name" value="DNA-DIRECTED RNA POLYMERASES I, II, AND III SUBUNIT RPABC1"/>
    <property type="match status" value="1"/>
</dbReference>
<evidence type="ECO:0000256" key="1">
    <source>
        <dbReference type="ARBA" id="ARBA00023163"/>
    </source>
</evidence>
<feature type="domain" description="RNA polymerase subunit H/Rpb5 C-terminal" evidence="2">
    <location>
        <begin position="133"/>
        <end position="206"/>
    </location>
</feature>
<dbReference type="Gene3D" id="3.90.940.20">
    <property type="entry name" value="RPB5-like RNA polymerase subunit"/>
    <property type="match status" value="1"/>
</dbReference>
<evidence type="ECO:0000259" key="2">
    <source>
        <dbReference type="Pfam" id="PF01191"/>
    </source>
</evidence>
<sequence>MAQSGFSVQIAESRKNILEILEERGFDISNYKGSSISEVHTMLQNNQLDMLVKTENESKSAYVKYHLGKTLRATNIYEYVEDLFNIDNILDKKDDLVIIARDNANDSMQKLLRQIWIDDKIFITVIGLKSLQFNIMKHTLVPPHRVMSDEEKRLIYTKYNISHDGQIPDISRFSPPALAIGIRPGELCEVLRPSKTAITAPFYRICSQ</sequence>